<proteinExistence type="inferred from homology"/>
<dbReference type="PROSITE" id="PS00018">
    <property type="entry name" value="EF_HAND_1"/>
    <property type="match status" value="1"/>
</dbReference>
<dbReference type="InterPro" id="IPR036213">
    <property type="entry name" value="Calpain_III_sf"/>
</dbReference>
<dbReference type="Pfam" id="PF00648">
    <property type="entry name" value="Peptidase_C2"/>
    <property type="match status" value="1"/>
</dbReference>
<dbReference type="PROSITE" id="PS00139">
    <property type="entry name" value="THIOL_PROTEASE_CYS"/>
    <property type="match status" value="1"/>
</dbReference>
<evidence type="ECO:0000256" key="1">
    <source>
        <dbReference type="ARBA" id="ARBA00007623"/>
    </source>
</evidence>
<keyword evidence="5" id="KW-0106">Calcium</keyword>
<accession>W4FAD7</accession>
<evidence type="ECO:0000256" key="4">
    <source>
        <dbReference type="ARBA" id="ARBA00022807"/>
    </source>
</evidence>
<feature type="domain" description="EF-hand" evidence="9">
    <location>
        <begin position="744"/>
        <end position="779"/>
    </location>
</feature>
<name>W4FAD7_APHAT</name>
<dbReference type="Gene3D" id="2.60.120.380">
    <property type="match status" value="1"/>
</dbReference>
<dbReference type="EMBL" id="KI913313">
    <property type="protein sequence ID" value="ETV64422.1"/>
    <property type="molecule type" value="Genomic_DNA"/>
</dbReference>
<dbReference type="SUPFAM" id="SSF47473">
    <property type="entry name" value="EF-hand"/>
    <property type="match status" value="1"/>
</dbReference>
<dbReference type="GO" id="GO:0006508">
    <property type="term" value="P:proteolysis"/>
    <property type="evidence" value="ECO:0007669"/>
    <property type="project" value="UniProtKB-KW"/>
</dbReference>
<dbReference type="InterPro" id="IPR022684">
    <property type="entry name" value="Calpain_cysteine_protease"/>
</dbReference>
<keyword evidence="4 7" id="KW-0788">Thiol protease</keyword>
<dbReference type="VEuPathDB" id="FungiDB:H257_18694"/>
<dbReference type="InterPro" id="IPR022682">
    <property type="entry name" value="Calpain_domain_III"/>
</dbReference>
<dbReference type="GO" id="GO:0004198">
    <property type="term" value="F:calcium-dependent cysteine-type endopeptidase activity"/>
    <property type="evidence" value="ECO:0007669"/>
    <property type="project" value="InterPro"/>
</dbReference>
<dbReference type="PANTHER" id="PTHR10183">
    <property type="entry name" value="CALPAIN"/>
    <property type="match status" value="1"/>
</dbReference>
<dbReference type="SMART" id="SM00230">
    <property type="entry name" value="CysPc"/>
    <property type="match status" value="1"/>
</dbReference>
<evidence type="ECO:0000259" key="9">
    <source>
        <dbReference type="PROSITE" id="PS50222"/>
    </source>
</evidence>
<dbReference type="InterPro" id="IPR000169">
    <property type="entry name" value="Pept_cys_AS"/>
</dbReference>
<dbReference type="SUPFAM" id="SSF54001">
    <property type="entry name" value="Cysteine proteinases"/>
    <property type="match status" value="1"/>
</dbReference>
<feature type="active site" evidence="6 7">
    <location>
        <position position="164"/>
    </location>
</feature>
<feature type="domain" description="Calpain catalytic" evidence="8">
    <location>
        <begin position="61"/>
        <end position="453"/>
    </location>
</feature>
<dbReference type="PRINTS" id="PR00704">
    <property type="entry name" value="CALPAIN"/>
</dbReference>
<organism evidence="10">
    <name type="scientific">Aphanomyces astaci</name>
    <name type="common">Crayfish plague agent</name>
    <dbReference type="NCBI Taxonomy" id="112090"/>
    <lineage>
        <taxon>Eukaryota</taxon>
        <taxon>Sar</taxon>
        <taxon>Stramenopiles</taxon>
        <taxon>Oomycota</taxon>
        <taxon>Saprolegniomycetes</taxon>
        <taxon>Saprolegniales</taxon>
        <taxon>Verrucalvaceae</taxon>
        <taxon>Aphanomyces</taxon>
    </lineage>
</organism>
<gene>
    <name evidence="10" type="ORF">H257_18694</name>
</gene>
<protein>
    <submittedName>
        <fullName evidence="10">Uncharacterized protein</fullName>
    </submittedName>
</protein>
<dbReference type="InterPro" id="IPR002048">
    <property type="entry name" value="EF_hand_dom"/>
</dbReference>
<dbReference type="Pfam" id="PF01067">
    <property type="entry name" value="Calpain_III"/>
    <property type="match status" value="1"/>
</dbReference>
<dbReference type="AlphaFoldDB" id="W4FAD7"/>
<evidence type="ECO:0000313" key="10">
    <source>
        <dbReference type="EMBL" id="ETV64422.1"/>
    </source>
</evidence>
<dbReference type="PANTHER" id="PTHR10183:SF379">
    <property type="entry name" value="CALPAIN-5"/>
    <property type="match status" value="1"/>
</dbReference>
<dbReference type="InterPro" id="IPR038765">
    <property type="entry name" value="Papain-like_cys_pep_sf"/>
</dbReference>
<evidence type="ECO:0000259" key="8">
    <source>
        <dbReference type="PROSITE" id="PS50203"/>
    </source>
</evidence>
<dbReference type="OrthoDB" id="268518at2759"/>
<feature type="active site" evidence="6 7">
    <location>
        <position position="346"/>
    </location>
</feature>
<evidence type="ECO:0000256" key="5">
    <source>
        <dbReference type="ARBA" id="ARBA00022837"/>
    </source>
</evidence>
<dbReference type="GO" id="GO:0005509">
    <property type="term" value="F:calcium ion binding"/>
    <property type="evidence" value="ECO:0007669"/>
    <property type="project" value="InterPro"/>
</dbReference>
<keyword evidence="3 7" id="KW-0378">Hydrolase</keyword>
<dbReference type="Gene3D" id="3.90.70.10">
    <property type="entry name" value="Cysteine proteinases"/>
    <property type="match status" value="1"/>
</dbReference>
<evidence type="ECO:0000256" key="7">
    <source>
        <dbReference type="PROSITE-ProRule" id="PRU00239"/>
    </source>
</evidence>
<dbReference type="InterPro" id="IPR001300">
    <property type="entry name" value="Peptidase_C2_calpain_cat"/>
</dbReference>
<dbReference type="InterPro" id="IPR018247">
    <property type="entry name" value="EF_Hand_1_Ca_BS"/>
</dbReference>
<dbReference type="GeneID" id="20820690"/>
<dbReference type="InterPro" id="IPR011992">
    <property type="entry name" value="EF-hand-dom_pair"/>
</dbReference>
<dbReference type="PROSITE" id="PS50222">
    <property type="entry name" value="EF_HAND_2"/>
    <property type="match status" value="1"/>
</dbReference>
<feature type="active site" evidence="6 7">
    <location>
        <position position="371"/>
    </location>
</feature>
<evidence type="ECO:0000256" key="2">
    <source>
        <dbReference type="ARBA" id="ARBA00022670"/>
    </source>
</evidence>
<dbReference type="PROSITE" id="PS50203">
    <property type="entry name" value="CALPAIN_CAT"/>
    <property type="match status" value="1"/>
</dbReference>
<dbReference type="CDD" id="cd00044">
    <property type="entry name" value="CysPc"/>
    <property type="match status" value="1"/>
</dbReference>
<evidence type="ECO:0000256" key="3">
    <source>
        <dbReference type="ARBA" id="ARBA00022801"/>
    </source>
</evidence>
<comment type="similarity">
    <text evidence="1">Belongs to the peptidase C2 family.</text>
</comment>
<reference evidence="10" key="1">
    <citation type="submission" date="2013-12" db="EMBL/GenBank/DDBJ databases">
        <title>The Genome Sequence of Aphanomyces astaci APO3.</title>
        <authorList>
            <consortium name="The Broad Institute Genomics Platform"/>
            <person name="Russ C."/>
            <person name="Tyler B."/>
            <person name="van West P."/>
            <person name="Dieguez-Uribeondo J."/>
            <person name="Young S.K."/>
            <person name="Zeng Q."/>
            <person name="Gargeya S."/>
            <person name="Fitzgerald M."/>
            <person name="Abouelleil A."/>
            <person name="Alvarado L."/>
            <person name="Chapman S.B."/>
            <person name="Gainer-Dewar J."/>
            <person name="Goldberg J."/>
            <person name="Griggs A."/>
            <person name="Gujja S."/>
            <person name="Hansen M."/>
            <person name="Howarth C."/>
            <person name="Imamovic A."/>
            <person name="Ireland A."/>
            <person name="Larimer J."/>
            <person name="McCowan C."/>
            <person name="Murphy C."/>
            <person name="Pearson M."/>
            <person name="Poon T.W."/>
            <person name="Priest M."/>
            <person name="Roberts A."/>
            <person name="Saif S."/>
            <person name="Shea T."/>
            <person name="Sykes S."/>
            <person name="Wortman J."/>
            <person name="Nusbaum C."/>
            <person name="Birren B."/>
        </authorList>
    </citation>
    <scope>NUCLEOTIDE SEQUENCE [LARGE SCALE GENOMIC DNA]</scope>
    <source>
        <strain evidence="10">APO3</strain>
    </source>
</reference>
<dbReference type="SUPFAM" id="SSF49758">
    <property type="entry name" value="Calpain large subunit, middle domain (domain III)"/>
    <property type="match status" value="1"/>
</dbReference>
<keyword evidence="2 7" id="KW-0645">Protease</keyword>
<dbReference type="STRING" id="112090.W4FAD7"/>
<dbReference type="RefSeq" id="XP_009846113.1">
    <property type="nucleotide sequence ID" value="XM_009847811.1"/>
</dbReference>
<sequence>MDLEKELNEHGVNVVCSKMDTIISVRIHGATGKRLVETLQLVDNFVASKVAKLAKSCEGKIYFDPCFGPNDADSTGMLALCKNGDVIPSKGGSQHQAKIIKMVKEDKLKWQRPNYASEAKDVLDESEDSDSRAAPDDPVFCEQGQLFTKSASSGDVIQGNLGDCWFLGAISVLATRMQLLIQVFWREDQYKQHGMFVCRFMKDFVWHYVVLDDRIPVFGYTNNRAGKPFFARCSDPNELWVPLIEKAYAKLHGSYEALIGGYIDVALSDLTGLCSEQIILKPDYAGYGDDPFAPKPGEQAGDGFWKRLLTYKRNGTLMGCSIQPDPKGNKNIVAEGSAGQGLYYKHAYGLVDVGEIQLEGNKTQRLVKVRNPWGMGEWTGPWSDQSDEREKYDAEIHRVFKTVTRQLGANVFTSMQLKRNVNLATEPQEEVTDVNQNDGTFFMSFDDWKARYTHFFAGIDFADEWCGLRVEGKWDETSNGGNTTKSTWINNPRYQLLVKERCHLYMSMSQHDPRGSAESGIFPIGFHICTLQEVNGNKFEVKEPPKKAAPYYRLYQKASQPGLCNGTLLEPLPPGVIPGSVIPGIDDDGVPQPSYTLKQAVTVDLVIEPGNYCIIPSMYMRTNKDTGKTNMGRFWISVYGQRPVFHLEGGQPIVEEEEMTDFLSIPRGPPVVPGVLSHAFKEIVVPGEAQHRQFENLKDEMLAQARAKGIGYREAKREFANAGALRKTDFKRRMMNLGFKMDEMSDEKVLILFNGMDKDKSNTIQAEELLECFMLDIEEDRIASVVPEREDEEVPEKVNQEGILEVHVVGGKDLASAEIKQHTLPLLTLPSLSFSAKEALQHGTCVLDVLEDNPALLQDLHVAFLQALHPTDAVFHKRIQELVTKYKQPKQKANPRGPKKKLIRHDTTPVQQFFVLVQSRLDMLAAAAGSNSLASPTTKEKQVSESRKPFNWAVIDSTDSTVRYP</sequence>
<evidence type="ECO:0000256" key="6">
    <source>
        <dbReference type="PIRSR" id="PIRSR622684-1"/>
    </source>
</evidence>